<feature type="transmembrane region" description="Helical" evidence="7">
    <location>
        <begin position="388"/>
        <end position="405"/>
    </location>
</feature>
<keyword evidence="5 7" id="KW-1133">Transmembrane helix</keyword>
<proteinExistence type="inferred from homology"/>
<gene>
    <name evidence="8" type="ORF">METZ01_LOCUS35034</name>
</gene>
<organism evidence="8">
    <name type="scientific">marine metagenome</name>
    <dbReference type="NCBI Taxonomy" id="408172"/>
    <lineage>
        <taxon>unclassified sequences</taxon>
        <taxon>metagenomes</taxon>
        <taxon>ecological metagenomes</taxon>
    </lineage>
</organism>
<evidence type="ECO:0000256" key="1">
    <source>
        <dbReference type="ARBA" id="ARBA00004141"/>
    </source>
</evidence>
<dbReference type="GO" id="GO:0022857">
    <property type="term" value="F:transmembrane transporter activity"/>
    <property type="evidence" value="ECO:0007669"/>
    <property type="project" value="InterPro"/>
</dbReference>
<feature type="transmembrane region" description="Helical" evidence="7">
    <location>
        <begin position="310"/>
        <end position="339"/>
    </location>
</feature>
<evidence type="ECO:0000313" key="8">
    <source>
        <dbReference type="EMBL" id="SUZ82180.1"/>
    </source>
</evidence>
<feature type="transmembrane region" description="Helical" evidence="7">
    <location>
        <begin position="270"/>
        <end position="290"/>
    </location>
</feature>
<feature type="transmembrane region" description="Helical" evidence="7">
    <location>
        <begin position="444"/>
        <end position="461"/>
    </location>
</feature>
<feature type="transmembrane region" description="Helical" evidence="7">
    <location>
        <begin position="126"/>
        <end position="146"/>
    </location>
</feature>
<dbReference type="CDD" id="cd10322">
    <property type="entry name" value="SLC5sbd"/>
    <property type="match status" value="1"/>
</dbReference>
<name>A0A381QSU4_9ZZZZ</name>
<protein>
    <recommendedName>
        <fullName evidence="9">Sodium:solute symporter family protein</fullName>
    </recommendedName>
</protein>
<dbReference type="PROSITE" id="PS50283">
    <property type="entry name" value="NA_SOLUT_SYMP_3"/>
    <property type="match status" value="1"/>
</dbReference>
<dbReference type="InterPro" id="IPR038377">
    <property type="entry name" value="Na/Glc_symporter_sf"/>
</dbReference>
<evidence type="ECO:0000256" key="5">
    <source>
        <dbReference type="ARBA" id="ARBA00022989"/>
    </source>
</evidence>
<dbReference type="InterPro" id="IPR001734">
    <property type="entry name" value="Na/solute_symporter"/>
</dbReference>
<evidence type="ECO:0000256" key="3">
    <source>
        <dbReference type="ARBA" id="ARBA00022448"/>
    </source>
</evidence>
<dbReference type="GO" id="GO:0005886">
    <property type="term" value="C:plasma membrane"/>
    <property type="evidence" value="ECO:0007669"/>
    <property type="project" value="TreeGrafter"/>
</dbReference>
<sequence length="467" mass="49095">MEQSVALQLGILIGYSVALIFFGLWVSRRVRGSKSFFVADRSLGTGLIFSTFLAANIGAGSIIGAAGLGYSNGISAWWWVGSAGIGSLLLAIWLGPRIWRIASAHGLYTAGDYLEYRYGSSVRATIAILLWVLTLVILAAQLIAMSQILEWVLGAPRWAGALIGGVVMTAYFSAGGLLASAWVNMVQLVVLLLGFAIGVPLALSIAGGWEAVVAAAPTPEYLDFWAGSGSGIILVALIVPAFIISPGLLQKAYGASSERVLRIGIGIQGLVLLVFALAPPLLGMIARVYIPDLEQVEFAVPTVLTLGLPTVFGALGLAAVFSAEVSSADAILFMLSTSLSKDLYKRYVAPEATDGQVLRVARYAAITGGILGILLAIIIPTVIDSLRVFYSVLSVSLFVPIAFGLHTRQAGVPEALSAIGVGIAVLFTVRLSRLSEVSVLLDPTLMGIIASAVAFFLVFLARQTRIQ</sequence>
<feature type="transmembrane region" description="Helical" evidence="7">
    <location>
        <begin position="76"/>
        <end position="95"/>
    </location>
</feature>
<evidence type="ECO:0000256" key="6">
    <source>
        <dbReference type="ARBA" id="ARBA00023136"/>
    </source>
</evidence>
<dbReference type="PANTHER" id="PTHR48086:SF7">
    <property type="entry name" value="SODIUM-SOLUTE SYMPORTER-RELATED"/>
    <property type="match status" value="1"/>
</dbReference>
<dbReference type="AlphaFoldDB" id="A0A381QSU4"/>
<dbReference type="Gene3D" id="1.20.1730.10">
    <property type="entry name" value="Sodium/glucose cotransporter"/>
    <property type="match status" value="1"/>
</dbReference>
<feature type="transmembrane region" description="Helical" evidence="7">
    <location>
        <begin position="188"/>
        <end position="209"/>
    </location>
</feature>
<evidence type="ECO:0000256" key="7">
    <source>
        <dbReference type="SAM" id="Phobius"/>
    </source>
</evidence>
<evidence type="ECO:0008006" key="9">
    <source>
        <dbReference type="Google" id="ProtNLM"/>
    </source>
</evidence>
<evidence type="ECO:0000256" key="4">
    <source>
        <dbReference type="ARBA" id="ARBA00022692"/>
    </source>
</evidence>
<keyword evidence="6 7" id="KW-0472">Membrane</keyword>
<feature type="transmembrane region" description="Helical" evidence="7">
    <location>
        <begin position="412"/>
        <end position="432"/>
    </location>
</feature>
<reference evidence="8" key="1">
    <citation type="submission" date="2018-05" db="EMBL/GenBank/DDBJ databases">
        <authorList>
            <person name="Lanie J.A."/>
            <person name="Ng W.-L."/>
            <person name="Kazmierczak K.M."/>
            <person name="Andrzejewski T.M."/>
            <person name="Davidsen T.M."/>
            <person name="Wayne K.J."/>
            <person name="Tettelin H."/>
            <person name="Glass J.I."/>
            <person name="Rusch D."/>
            <person name="Podicherti R."/>
            <person name="Tsui H.-C.T."/>
            <person name="Winkler M.E."/>
        </authorList>
    </citation>
    <scope>NUCLEOTIDE SEQUENCE</scope>
</reference>
<feature type="transmembrane region" description="Helical" evidence="7">
    <location>
        <begin position="6"/>
        <end position="26"/>
    </location>
</feature>
<comment type="subcellular location">
    <subcellularLocation>
        <location evidence="1">Membrane</location>
        <topology evidence="1">Multi-pass membrane protein</topology>
    </subcellularLocation>
</comment>
<keyword evidence="4 7" id="KW-0812">Transmembrane</keyword>
<feature type="transmembrane region" description="Helical" evidence="7">
    <location>
        <begin position="360"/>
        <end position="382"/>
    </location>
</feature>
<comment type="similarity">
    <text evidence="2">Belongs to the sodium:solute symporter (SSF) (TC 2.A.21) family.</text>
</comment>
<feature type="transmembrane region" description="Helical" evidence="7">
    <location>
        <begin position="229"/>
        <end position="249"/>
    </location>
</feature>
<evidence type="ECO:0000256" key="2">
    <source>
        <dbReference type="ARBA" id="ARBA00006434"/>
    </source>
</evidence>
<keyword evidence="3" id="KW-0813">Transport</keyword>
<dbReference type="PANTHER" id="PTHR48086">
    <property type="entry name" value="SODIUM/PROLINE SYMPORTER-RELATED"/>
    <property type="match status" value="1"/>
</dbReference>
<accession>A0A381QSU4</accession>
<feature type="transmembrane region" description="Helical" evidence="7">
    <location>
        <begin position="158"/>
        <end position="181"/>
    </location>
</feature>
<dbReference type="InterPro" id="IPR050277">
    <property type="entry name" value="Sodium:Solute_Symporter"/>
</dbReference>
<dbReference type="EMBL" id="UINC01001494">
    <property type="protein sequence ID" value="SUZ82180.1"/>
    <property type="molecule type" value="Genomic_DNA"/>
</dbReference>
<dbReference type="Pfam" id="PF00474">
    <property type="entry name" value="SSF"/>
    <property type="match status" value="1"/>
</dbReference>
<feature type="transmembrane region" description="Helical" evidence="7">
    <location>
        <begin position="47"/>
        <end position="70"/>
    </location>
</feature>